<name>A0A150MRA4_GEOSE</name>
<evidence type="ECO:0000256" key="1">
    <source>
        <dbReference type="SAM" id="Phobius"/>
    </source>
</evidence>
<protein>
    <submittedName>
        <fullName evidence="2">Uncharacterized protein</fullName>
    </submittedName>
</protein>
<organism evidence="2 3">
    <name type="scientific">Geobacillus stearothermophilus</name>
    <name type="common">Bacillus stearothermophilus</name>
    <dbReference type="NCBI Taxonomy" id="1422"/>
    <lineage>
        <taxon>Bacteria</taxon>
        <taxon>Bacillati</taxon>
        <taxon>Bacillota</taxon>
        <taxon>Bacilli</taxon>
        <taxon>Bacillales</taxon>
        <taxon>Anoxybacillaceae</taxon>
        <taxon>Geobacillus</taxon>
    </lineage>
</organism>
<keyword evidence="1" id="KW-0812">Transmembrane</keyword>
<dbReference type="PATRIC" id="fig|1422.18.peg.3244"/>
<feature type="transmembrane region" description="Helical" evidence="1">
    <location>
        <begin position="108"/>
        <end position="126"/>
    </location>
</feature>
<evidence type="ECO:0000313" key="2">
    <source>
        <dbReference type="EMBL" id="KYD27020.1"/>
    </source>
</evidence>
<proteinExistence type="predicted"/>
<dbReference type="RefSeq" id="WP_061567372.1">
    <property type="nucleotide sequence ID" value="NZ_JARTLJ010000028.1"/>
</dbReference>
<comment type="caution">
    <text evidence="2">The sequence shown here is derived from an EMBL/GenBank/DDBJ whole genome shotgun (WGS) entry which is preliminary data.</text>
</comment>
<reference evidence="2 3" key="1">
    <citation type="submission" date="2016-01" db="EMBL/GenBank/DDBJ databases">
        <title>Draft Genome Sequences of Seven Thermophilic Sporeformers Isolated from Foods.</title>
        <authorList>
            <person name="Berendsen E.M."/>
            <person name="Wells-Bennik M.H."/>
            <person name="Krawcyk A.O."/>
            <person name="De Jong A."/>
            <person name="Holsappel S."/>
            <person name="Eijlander R.T."/>
            <person name="Kuipers O.P."/>
        </authorList>
    </citation>
    <scope>NUCLEOTIDE SEQUENCE [LARGE SCALE GENOMIC DNA]</scope>
    <source>
        <strain evidence="2 3">B4109</strain>
    </source>
</reference>
<dbReference type="Proteomes" id="UP000075424">
    <property type="component" value="Unassembled WGS sequence"/>
</dbReference>
<feature type="transmembrane region" description="Helical" evidence="1">
    <location>
        <begin position="77"/>
        <end position="96"/>
    </location>
</feature>
<dbReference type="EMBL" id="LQYV01000059">
    <property type="protein sequence ID" value="KYD27020.1"/>
    <property type="molecule type" value="Genomic_DNA"/>
</dbReference>
<keyword evidence="1" id="KW-1133">Transmembrane helix</keyword>
<keyword evidence="1" id="KW-0472">Membrane</keyword>
<dbReference type="AlphaFoldDB" id="A0A150MRA4"/>
<sequence>MFRQKVERVGTIREFLHKEKGCAKSAHPFKVAATIAGGTILFTLTGFDTAHAAELSGAIYDKITTAFMPVVELIKGLAYPISLIVMTGGAIMIMIGSKEKGYSMIQNAGIGYILVQMVPLLMNLLVEIAKSL</sequence>
<evidence type="ECO:0000313" key="3">
    <source>
        <dbReference type="Proteomes" id="UP000075424"/>
    </source>
</evidence>
<accession>A0A150MRA4</accession>
<gene>
    <name evidence="2" type="ORF">B4109_1251</name>
</gene>